<organism evidence="11 12">
    <name type="scientific">Aquirufa nivalisilvae</name>
    <dbReference type="NCBI Taxonomy" id="2516557"/>
    <lineage>
        <taxon>Bacteria</taxon>
        <taxon>Pseudomonadati</taxon>
        <taxon>Bacteroidota</taxon>
        <taxon>Cytophagia</taxon>
        <taxon>Cytophagales</taxon>
        <taxon>Flectobacillaceae</taxon>
        <taxon>Aquirufa</taxon>
    </lineage>
</organism>
<keyword evidence="4" id="KW-0963">Cytoplasm</keyword>
<dbReference type="GO" id="GO:0002949">
    <property type="term" value="P:tRNA threonylcarbamoyladenosine modification"/>
    <property type="evidence" value="ECO:0007669"/>
    <property type="project" value="InterPro"/>
</dbReference>
<evidence type="ECO:0000256" key="8">
    <source>
        <dbReference type="ARBA" id="ARBA00022840"/>
    </source>
</evidence>
<proteinExistence type="inferred from homology"/>
<evidence type="ECO:0000256" key="7">
    <source>
        <dbReference type="ARBA" id="ARBA00022741"/>
    </source>
</evidence>
<evidence type="ECO:0000256" key="9">
    <source>
        <dbReference type="ARBA" id="ARBA00022842"/>
    </source>
</evidence>
<name>A0A2S2DTW3_9BACT</name>
<protein>
    <recommendedName>
        <fullName evidence="3">tRNA threonylcarbamoyladenosine biosynthesis protein TsaE</fullName>
    </recommendedName>
    <alternativeName>
        <fullName evidence="10">t(6)A37 threonylcarbamoyladenosine biosynthesis protein TsaE</fullName>
    </alternativeName>
</protein>
<comment type="similarity">
    <text evidence="2">Belongs to the TsaE family.</text>
</comment>
<accession>A0A2S2DTW3</accession>
<evidence type="ECO:0000313" key="11">
    <source>
        <dbReference type="EMBL" id="AWL08808.1"/>
    </source>
</evidence>
<evidence type="ECO:0000256" key="3">
    <source>
        <dbReference type="ARBA" id="ARBA00019010"/>
    </source>
</evidence>
<dbReference type="PANTHER" id="PTHR33540:SF2">
    <property type="entry name" value="TRNA THREONYLCARBAMOYLADENOSINE BIOSYNTHESIS PROTEIN TSAE"/>
    <property type="match status" value="1"/>
</dbReference>
<dbReference type="PANTHER" id="PTHR33540">
    <property type="entry name" value="TRNA THREONYLCARBAMOYLADENOSINE BIOSYNTHESIS PROTEIN TSAE"/>
    <property type="match status" value="1"/>
</dbReference>
<dbReference type="InterPro" id="IPR003442">
    <property type="entry name" value="T6A_TsaE"/>
</dbReference>
<dbReference type="GO" id="GO:0005524">
    <property type="term" value="F:ATP binding"/>
    <property type="evidence" value="ECO:0007669"/>
    <property type="project" value="UniProtKB-KW"/>
</dbReference>
<dbReference type="GO" id="GO:0046872">
    <property type="term" value="F:metal ion binding"/>
    <property type="evidence" value="ECO:0007669"/>
    <property type="project" value="UniProtKB-KW"/>
</dbReference>
<keyword evidence="12" id="KW-1185">Reference proteome</keyword>
<keyword evidence="7" id="KW-0547">Nucleotide-binding</keyword>
<evidence type="ECO:0000256" key="5">
    <source>
        <dbReference type="ARBA" id="ARBA00022694"/>
    </source>
</evidence>
<dbReference type="OrthoDB" id="9815896at2"/>
<dbReference type="EMBL" id="CP029346">
    <property type="protein sequence ID" value="AWL08808.1"/>
    <property type="molecule type" value="Genomic_DNA"/>
</dbReference>
<evidence type="ECO:0000256" key="2">
    <source>
        <dbReference type="ARBA" id="ARBA00007599"/>
    </source>
</evidence>
<dbReference type="GO" id="GO:0005737">
    <property type="term" value="C:cytoplasm"/>
    <property type="evidence" value="ECO:0007669"/>
    <property type="project" value="UniProtKB-SubCell"/>
</dbReference>
<evidence type="ECO:0000256" key="1">
    <source>
        <dbReference type="ARBA" id="ARBA00004496"/>
    </source>
</evidence>
<dbReference type="KEGG" id="psez:HME7025_00939"/>
<comment type="subcellular location">
    <subcellularLocation>
        <location evidence="1">Cytoplasm</location>
    </subcellularLocation>
</comment>
<dbReference type="NCBIfam" id="TIGR00150">
    <property type="entry name" value="T6A_YjeE"/>
    <property type="match status" value="1"/>
</dbReference>
<dbReference type="Proteomes" id="UP000245468">
    <property type="component" value="Chromosome"/>
</dbReference>
<dbReference type="Pfam" id="PF02367">
    <property type="entry name" value="TsaE"/>
    <property type="match status" value="1"/>
</dbReference>
<gene>
    <name evidence="11" type="ORF">HME7025_00939</name>
</gene>
<keyword evidence="5" id="KW-0819">tRNA processing</keyword>
<dbReference type="RefSeq" id="WP_109322533.1">
    <property type="nucleotide sequence ID" value="NZ_CP029346.1"/>
</dbReference>
<reference evidence="12" key="1">
    <citation type="submission" date="2018-05" db="EMBL/GenBank/DDBJ databases">
        <title>Pseudarcicella sp. HME7025 Genome sequencing and assembly.</title>
        <authorList>
            <person name="Kim H."/>
            <person name="Kang H."/>
            <person name="Joh K."/>
        </authorList>
    </citation>
    <scope>NUCLEOTIDE SEQUENCE [LARGE SCALE GENOMIC DNA]</scope>
    <source>
        <strain evidence="12">HME7025</strain>
    </source>
</reference>
<dbReference type="AlphaFoldDB" id="A0A2S2DTW3"/>
<dbReference type="InterPro" id="IPR027417">
    <property type="entry name" value="P-loop_NTPase"/>
</dbReference>
<dbReference type="SUPFAM" id="SSF52540">
    <property type="entry name" value="P-loop containing nucleoside triphosphate hydrolases"/>
    <property type="match status" value="1"/>
</dbReference>
<keyword evidence="9" id="KW-0460">Magnesium</keyword>
<keyword evidence="6" id="KW-0479">Metal-binding</keyword>
<keyword evidence="8" id="KW-0067">ATP-binding</keyword>
<dbReference type="Gene3D" id="3.40.50.300">
    <property type="entry name" value="P-loop containing nucleotide triphosphate hydrolases"/>
    <property type="match status" value="1"/>
</dbReference>
<evidence type="ECO:0000256" key="6">
    <source>
        <dbReference type="ARBA" id="ARBA00022723"/>
    </source>
</evidence>
<evidence type="ECO:0000313" key="12">
    <source>
        <dbReference type="Proteomes" id="UP000245468"/>
    </source>
</evidence>
<evidence type="ECO:0000256" key="10">
    <source>
        <dbReference type="ARBA" id="ARBA00032441"/>
    </source>
</evidence>
<sequence>MKQVFSATYTLEDLPAVVKDWLAISSQFPSVCLFRGQMGAGKTTLIKELGKQLGVLQSVQSPTFSLVNEYQNAAGDIIYHFDLYRLKNVREALDIGIEEYLDSGHLCLIEWPEQAEELWDFPHIEINISTQDEKHRHLTAIWHE</sequence>
<evidence type="ECO:0000256" key="4">
    <source>
        <dbReference type="ARBA" id="ARBA00022490"/>
    </source>
</evidence>